<dbReference type="AlphaFoldDB" id="A0A9I9DLA8"/>
<evidence type="ECO:0000313" key="2">
    <source>
        <dbReference type="EnsemblPlants" id="MELO3C020597.2.1"/>
    </source>
</evidence>
<reference evidence="2" key="1">
    <citation type="submission" date="2023-03" db="UniProtKB">
        <authorList>
            <consortium name="EnsemblPlants"/>
        </authorList>
    </citation>
    <scope>IDENTIFICATION</scope>
</reference>
<dbReference type="PANTHER" id="PTHR33738:SF8">
    <property type="entry name" value="OS05G0454500 PROTEIN"/>
    <property type="match status" value="1"/>
</dbReference>
<feature type="compositionally biased region" description="Polar residues" evidence="1">
    <location>
        <begin position="113"/>
        <end position="131"/>
    </location>
</feature>
<feature type="compositionally biased region" description="Polar residues" evidence="1">
    <location>
        <begin position="45"/>
        <end position="62"/>
    </location>
</feature>
<sequence length="231" mass="25598">MEGKSKGYQTSSFVADLFDVKEAPLSSASGAFATIFPSPQKGAGRNSSSSVDWLKQTNGNQPHHTRQGNSGGSLEPCHLSSSLYYGGQDGYSQAPSAGPSPLPPPPHTMKKSGGQQDDPNGNNSQPASRGNWWQGTNNVLFIIRTSTLPWWHMNSHLFSKDGCKAFEHIYMRETELFVISGKKVEFFSCFSTFRDMTKRALTIERRDSRELCALFAFMFSDELLMSKFSFV</sequence>
<protein>
    <submittedName>
        <fullName evidence="2">Uncharacterized protein</fullName>
    </submittedName>
</protein>
<dbReference type="Gramene" id="MELO3C020597.2.1">
    <property type="protein sequence ID" value="MELO3C020597.2.1"/>
    <property type="gene ID" value="MELO3C020597.2"/>
</dbReference>
<dbReference type="EnsemblPlants" id="MELO3C020597.2.1">
    <property type="protein sequence ID" value="MELO3C020597.2.1"/>
    <property type="gene ID" value="MELO3C020597.2"/>
</dbReference>
<dbReference type="PANTHER" id="PTHR33738">
    <property type="entry name" value="EMB|CAB82975.1"/>
    <property type="match status" value="1"/>
</dbReference>
<evidence type="ECO:0000256" key="1">
    <source>
        <dbReference type="SAM" id="MobiDB-lite"/>
    </source>
</evidence>
<accession>A0A9I9DLA8</accession>
<feature type="compositionally biased region" description="Pro residues" evidence="1">
    <location>
        <begin position="98"/>
        <end position="107"/>
    </location>
</feature>
<organism evidence="2">
    <name type="scientific">Cucumis melo</name>
    <name type="common">Muskmelon</name>
    <dbReference type="NCBI Taxonomy" id="3656"/>
    <lineage>
        <taxon>Eukaryota</taxon>
        <taxon>Viridiplantae</taxon>
        <taxon>Streptophyta</taxon>
        <taxon>Embryophyta</taxon>
        <taxon>Tracheophyta</taxon>
        <taxon>Spermatophyta</taxon>
        <taxon>Magnoliopsida</taxon>
        <taxon>eudicotyledons</taxon>
        <taxon>Gunneridae</taxon>
        <taxon>Pentapetalae</taxon>
        <taxon>rosids</taxon>
        <taxon>fabids</taxon>
        <taxon>Cucurbitales</taxon>
        <taxon>Cucurbitaceae</taxon>
        <taxon>Benincaseae</taxon>
        <taxon>Cucumis</taxon>
    </lineage>
</organism>
<feature type="region of interest" description="Disordered" evidence="1">
    <location>
        <begin position="32"/>
        <end position="73"/>
    </location>
</feature>
<proteinExistence type="predicted"/>
<name>A0A9I9DLA8_CUCME</name>
<feature type="region of interest" description="Disordered" evidence="1">
    <location>
        <begin position="90"/>
        <end position="131"/>
    </location>
</feature>